<accession>A0A4Z0LYT7</accession>
<keyword evidence="10 14" id="KW-0560">Oxidoreductase</keyword>
<dbReference type="GO" id="GO:0005886">
    <property type="term" value="C:plasma membrane"/>
    <property type="evidence" value="ECO:0007669"/>
    <property type="project" value="UniProtKB-SubCell"/>
</dbReference>
<evidence type="ECO:0000256" key="3">
    <source>
        <dbReference type="ARBA" id="ARBA00006501"/>
    </source>
</evidence>
<feature type="transmembrane region" description="Helical" evidence="14">
    <location>
        <begin position="117"/>
        <end position="138"/>
    </location>
</feature>
<dbReference type="PANTHER" id="PTHR40255:SF1">
    <property type="entry name" value="PROTOPORPHYRINOGEN IX OXIDASE"/>
    <property type="match status" value="1"/>
</dbReference>
<dbReference type="GO" id="GO:0006782">
    <property type="term" value="P:protoporphyrinogen IX biosynthetic process"/>
    <property type="evidence" value="ECO:0007669"/>
    <property type="project" value="UniProtKB-UniRule"/>
</dbReference>
<comment type="similarity">
    <text evidence="3 14 15">Belongs to the HemJ family.</text>
</comment>
<keyword evidence="5 14" id="KW-1003">Cell membrane</keyword>
<keyword evidence="6 14" id="KW-0349">Heme</keyword>
<dbReference type="HAMAP" id="MF_02239">
    <property type="entry name" value="HemJ"/>
    <property type="match status" value="1"/>
</dbReference>
<reference evidence="16 17" key="1">
    <citation type="submission" date="2019-04" db="EMBL/GenBank/DDBJ databases">
        <title>Taxonomy of novel Haliea sp. from mangrove soil of West Coast of India.</title>
        <authorList>
            <person name="Verma A."/>
            <person name="Kumar P."/>
            <person name="Krishnamurthi S."/>
        </authorList>
    </citation>
    <scope>NUCLEOTIDE SEQUENCE [LARGE SCALE GENOMIC DNA]</scope>
    <source>
        <strain evidence="16 17">SAOS-164</strain>
    </source>
</reference>
<evidence type="ECO:0000256" key="2">
    <source>
        <dbReference type="ARBA" id="ARBA00005073"/>
    </source>
</evidence>
<feature type="transmembrane region" description="Helical" evidence="14">
    <location>
        <begin position="76"/>
        <end position="96"/>
    </location>
</feature>
<proteinExistence type="inferred from homology"/>
<evidence type="ECO:0000256" key="5">
    <source>
        <dbReference type="ARBA" id="ARBA00022475"/>
    </source>
</evidence>
<keyword evidence="11 14" id="KW-0408">Iron</keyword>
<keyword evidence="8 14" id="KW-0479">Metal-binding</keyword>
<evidence type="ECO:0000256" key="9">
    <source>
        <dbReference type="ARBA" id="ARBA00022989"/>
    </source>
</evidence>
<feature type="binding site" description="axial binding residue" evidence="14">
    <location>
        <position position="85"/>
    </location>
    <ligand>
        <name>heme</name>
        <dbReference type="ChEBI" id="CHEBI:30413"/>
    </ligand>
    <ligandPart>
        <name>Fe</name>
        <dbReference type="ChEBI" id="CHEBI:18248"/>
    </ligandPart>
</feature>
<dbReference type="UniPathway" id="UPA00251">
    <property type="reaction ID" value="UER00324"/>
</dbReference>
<dbReference type="GO" id="GO:0046872">
    <property type="term" value="F:metal ion binding"/>
    <property type="evidence" value="ECO:0007669"/>
    <property type="project" value="UniProtKB-UniRule"/>
</dbReference>
<dbReference type="OrthoDB" id="9800824at2"/>
<evidence type="ECO:0000256" key="10">
    <source>
        <dbReference type="ARBA" id="ARBA00023002"/>
    </source>
</evidence>
<evidence type="ECO:0000256" key="15">
    <source>
        <dbReference type="PIRNR" id="PIRNR004638"/>
    </source>
</evidence>
<evidence type="ECO:0000256" key="14">
    <source>
        <dbReference type="HAMAP-Rule" id="MF_02239"/>
    </source>
</evidence>
<comment type="pathway">
    <text evidence="2 14 15">Porphyrin-containing compound metabolism; protoporphyrin-IX biosynthesis; protoporphyrin-IX from protoporphyrinogen-IX: step 1/1.</text>
</comment>
<organism evidence="16 17">
    <name type="scientific">Mangrovimicrobium sediminis</name>
    <dbReference type="NCBI Taxonomy" id="2562682"/>
    <lineage>
        <taxon>Bacteria</taxon>
        <taxon>Pseudomonadati</taxon>
        <taxon>Pseudomonadota</taxon>
        <taxon>Gammaproteobacteria</taxon>
        <taxon>Cellvibrionales</taxon>
        <taxon>Halieaceae</taxon>
        <taxon>Mangrovimicrobium</taxon>
    </lineage>
</organism>
<evidence type="ECO:0000256" key="11">
    <source>
        <dbReference type="ARBA" id="ARBA00023004"/>
    </source>
</evidence>
<evidence type="ECO:0000256" key="4">
    <source>
        <dbReference type="ARBA" id="ARBA00017504"/>
    </source>
</evidence>
<evidence type="ECO:0000313" key="17">
    <source>
        <dbReference type="Proteomes" id="UP000298050"/>
    </source>
</evidence>
<evidence type="ECO:0000256" key="1">
    <source>
        <dbReference type="ARBA" id="ARBA00004651"/>
    </source>
</evidence>
<dbReference type="PANTHER" id="PTHR40255">
    <property type="entry name" value="UPF0093 MEMBRANE PROTEIN SLR1790"/>
    <property type="match status" value="1"/>
</dbReference>
<keyword evidence="12 14" id="KW-0472">Membrane</keyword>
<dbReference type="Proteomes" id="UP000298050">
    <property type="component" value="Unassembled WGS sequence"/>
</dbReference>
<evidence type="ECO:0000256" key="13">
    <source>
        <dbReference type="ARBA" id="ARBA00048390"/>
    </source>
</evidence>
<feature type="transmembrane region" description="Helical" evidence="14">
    <location>
        <begin position="6"/>
        <end position="29"/>
    </location>
</feature>
<dbReference type="EMBL" id="SRLE01000009">
    <property type="protein sequence ID" value="TGD72441.1"/>
    <property type="molecule type" value="Genomic_DNA"/>
</dbReference>
<comment type="cofactor">
    <cofactor evidence="14 15">
        <name>heme b</name>
        <dbReference type="ChEBI" id="CHEBI:60344"/>
    </cofactor>
    <text evidence="14 15">Binds 1 heme b (iron(II)-protoporphyrin IX) group per subunit.</text>
</comment>
<dbReference type="PIRSF" id="PIRSF004638">
    <property type="entry name" value="UCP004638"/>
    <property type="match status" value="1"/>
</dbReference>
<evidence type="ECO:0000256" key="12">
    <source>
        <dbReference type="ARBA" id="ARBA00023136"/>
    </source>
</evidence>
<keyword evidence="17" id="KW-1185">Reference proteome</keyword>
<evidence type="ECO:0000313" key="16">
    <source>
        <dbReference type="EMBL" id="TGD72441.1"/>
    </source>
</evidence>
<dbReference type="RefSeq" id="WP_135444561.1">
    <property type="nucleotide sequence ID" value="NZ_SRLE01000009.1"/>
</dbReference>
<dbReference type="Pfam" id="PF03653">
    <property type="entry name" value="UPF0093"/>
    <property type="match status" value="1"/>
</dbReference>
<dbReference type="InterPro" id="IPR005265">
    <property type="entry name" value="HemJ-like"/>
</dbReference>
<comment type="catalytic activity">
    <reaction evidence="13 14 15">
        <text>protoporphyrinogen IX + 3 A = protoporphyrin IX + 3 AH2</text>
        <dbReference type="Rhea" id="RHEA:62000"/>
        <dbReference type="ChEBI" id="CHEBI:13193"/>
        <dbReference type="ChEBI" id="CHEBI:17499"/>
        <dbReference type="ChEBI" id="CHEBI:57306"/>
        <dbReference type="ChEBI" id="CHEBI:57307"/>
    </reaction>
</comment>
<dbReference type="AlphaFoldDB" id="A0A4Z0LYT7"/>
<name>A0A4Z0LYT7_9GAMM</name>
<comment type="subunit">
    <text evidence="14">Homodimer.</text>
</comment>
<comment type="subcellular location">
    <subcellularLocation>
        <location evidence="1 14">Cell membrane</location>
        <topology evidence="1 14">Multi-pass membrane protein</topology>
    </subcellularLocation>
</comment>
<comment type="function">
    <text evidence="14 15">Catalyzes the oxidation of protoporphyrinogen IX to protoporphyrin IX.</text>
</comment>
<keyword evidence="7 14" id="KW-0812">Transmembrane</keyword>
<feature type="transmembrane region" description="Helical" evidence="14">
    <location>
        <begin position="50"/>
        <end position="70"/>
    </location>
</feature>
<gene>
    <name evidence="16" type="ORF">E4634_12970</name>
</gene>
<dbReference type="GO" id="GO:0070818">
    <property type="term" value="F:protoporphyrinogen oxidase activity"/>
    <property type="evidence" value="ECO:0007669"/>
    <property type="project" value="UniProtKB-UniRule"/>
</dbReference>
<dbReference type="EC" id="1.3.99.-" evidence="14 15"/>
<comment type="caution">
    <text evidence="16">The sequence shown here is derived from an EMBL/GenBank/DDBJ whole genome shotgun (WGS) entry which is preliminary data.</text>
</comment>
<protein>
    <recommendedName>
        <fullName evidence="4 14">Protoporphyrinogen IX oxidase</fullName>
        <shortName evidence="14">PPO</shortName>
        <ecNumber evidence="14 15">1.3.99.-</ecNumber>
    </recommendedName>
</protein>
<evidence type="ECO:0000256" key="7">
    <source>
        <dbReference type="ARBA" id="ARBA00022692"/>
    </source>
</evidence>
<keyword evidence="9 14" id="KW-1133">Transmembrane helix</keyword>
<feature type="binding site" description="axial binding residue" evidence="14">
    <location>
        <position position="10"/>
    </location>
    <ligand>
        <name>heme</name>
        <dbReference type="ChEBI" id="CHEBI:30413"/>
    </ligand>
    <ligandPart>
        <name>Fe</name>
        <dbReference type="ChEBI" id="CHEBI:18248"/>
    </ligandPart>
</feature>
<sequence>MLFLVLKALHIFFVVCWFAGLFYLPRILVNFAESDNPDTRAHLAQMARRLYRFVTPFMHILIVLGIGLILTNPGYYLRAPWLWVKLALVLFLIGYHQQCGRYVKDVLADTDNHSPHFYRFFNEVPVLFLLAIVLLVVLKPF</sequence>
<evidence type="ECO:0000256" key="8">
    <source>
        <dbReference type="ARBA" id="ARBA00022723"/>
    </source>
</evidence>
<evidence type="ECO:0000256" key="6">
    <source>
        <dbReference type="ARBA" id="ARBA00022617"/>
    </source>
</evidence>